<proteinExistence type="predicted"/>
<evidence type="ECO:0000313" key="2">
    <source>
        <dbReference type="EMBL" id="CAI3976718.1"/>
    </source>
</evidence>
<dbReference type="InterPro" id="IPR013041">
    <property type="entry name" value="Clathrin_app_Ig-like_sf"/>
</dbReference>
<feature type="region of interest" description="Disordered" evidence="1">
    <location>
        <begin position="2546"/>
        <end position="2633"/>
    </location>
</feature>
<feature type="compositionally biased region" description="Basic residues" evidence="1">
    <location>
        <begin position="1097"/>
        <end position="1118"/>
    </location>
</feature>
<dbReference type="Gene3D" id="2.60.40.1230">
    <property type="match status" value="1"/>
</dbReference>
<feature type="compositionally biased region" description="Basic and acidic residues" evidence="1">
    <location>
        <begin position="1256"/>
        <end position="1271"/>
    </location>
</feature>
<evidence type="ECO:0000313" key="4">
    <source>
        <dbReference type="Proteomes" id="UP001152797"/>
    </source>
</evidence>
<feature type="compositionally biased region" description="Basic residues" evidence="1">
    <location>
        <begin position="1405"/>
        <end position="1419"/>
    </location>
</feature>
<reference evidence="3" key="2">
    <citation type="submission" date="2024-04" db="EMBL/GenBank/DDBJ databases">
        <authorList>
            <person name="Chen Y."/>
            <person name="Shah S."/>
            <person name="Dougan E. K."/>
            <person name="Thang M."/>
            <person name="Chan C."/>
        </authorList>
    </citation>
    <scope>NUCLEOTIDE SEQUENCE [LARGE SCALE GENOMIC DNA]</scope>
</reference>
<feature type="region of interest" description="Disordered" evidence="1">
    <location>
        <begin position="1069"/>
        <end position="1325"/>
    </location>
</feature>
<feature type="region of interest" description="Disordered" evidence="1">
    <location>
        <begin position="1"/>
        <end position="33"/>
    </location>
</feature>
<dbReference type="EMBL" id="CAMXCT020000291">
    <property type="protein sequence ID" value="CAL1130093.1"/>
    <property type="molecule type" value="Genomic_DNA"/>
</dbReference>
<feature type="compositionally biased region" description="Acidic residues" evidence="1">
    <location>
        <begin position="1200"/>
        <end position="1233"/>
    </location>
</feature>
<feature type="region of interest" description="Disordered" evidence="1">
    <location>
        <begin position="1390"/>
        <end position="1434"/>
    </location>
</feature>
<organism evidence="2">
    <name type="scientific">Cladocopium goreaui</name>
    <dbReference type="NCBI Taxonomy" id="2562237"/>
    <lineage>
        <taxon>Eukaryota</taxon>
        <taxon>Sar</taxon>
        <taxon>Alveolata</taxon>
        <taxon>Dinophyceae</taxon>
        <taxon>Suessiales</taxon>
        <taxon>Symbiodiniaceae</taxon>
        <taxon>Cladocopium</taxon>
    </lineage>
</organism>
<dbReference type="EMBL" id="CAMXCT030000291">
    <property type="protein sequence ID" value="CAL4764030.1"/>
    <property type="molecule type" value="Genomic_DNA"/>
</dbReference>
<dbReference type="Proteomes" id="UP001152797">
    <property type="component" value="Unassembled WGS sequence"/>
</dbReference>
<feature type="region of interest" description="Disordered" evidence="1">
    <location>
        <begin position="1835"/>
        <end position="1854"/>
    </location>
</feature>
<feature type="compositionally biased region" description="Polar residues" evidence="1">
    <location>
        <begin position="1"/>
        <end position="10"/>
    </location>
</feature>
<feature type="compositionally biased region" description="Polar residues" evidence="1">
    <location>
        <begin position="18"/>
        <end position="33"/>
    </location>
</feature>
<dbReference type="OrthoDB" id="413467at2759"/>
<feature type="compositionally biased region" description="Basic and acidic residues" evidence="1">
    <location>
        <begin position="1420"/>
        <end position="1434"/>
    </location>
</feature>
<gene>
    <name evidence="2" type="ORF">C1SCF055_LOCUS4914</name>
</gene>
<sequence>MDDSVATSTGRDSHLHSPPQTMASTGAQMTFSEGDTNSERFRRLCLMNDAVLYEDELLQIGVKAEYSGLEGQIAVFYGNKGHAALQTFMAQYFVREDIPCWDAIPQCHALPPILFSRPKNEFPRASSPALSFFTAGWLSKSFSTCRQTAHLNPQEKSLPAQVVATAARLQAVWSGGHSSAPQEKSLPAQVVATAARLQAVWSRCVVATAARLQAVWSGGHSSAPQEKSLPAQVVATAARLQAVWSGGHSSAPQEKSLPAQGVATAARLQAVWWWPQQRVGKLCGAAAQPFKAEIMALLEKAKGGEKLVSMIDKILALLKKRGLAWSQKLLPHQVGCHPRNRDGLGISTSEVHGLITDIVQVGFSPEEVRCICFETDPSETEVVNFNRRLHKESAGKLASLNTELIRYASVAGSHLNAGLNCWIHGVMHDNPACTGQDGKLSLAKLSEMDKAYHADCTEGLPWLVVSSQIPHEFPELPHLLQSSMNVASHLSRSESELQLLRKIWAAVVAQMGQGKTVITWNDVKTAVLISKPTLAMACPMMFGFVLKFSGGVSGHLMDETESCIRAHGHARRSLGPDVFAALSQDLKGTEQYAIYRHCVLRALYMVPDKVLGIGDVRKALAGNMIPGMKDAEAAMALAQQLCTTHQLGDSDKLHAIGLMSVNLVLATIKKVHKDLPKLQSVSDAGQRECFEACRFKGEDAKINSAPRLRALDSSGKSADAALLKDAGFAVGMQVKRKSDGMEGTIKQMTPNNVLLLVGGVEKSASAESFLKQEWKEVAVKADPVKIENWSQHSPETNKYFFVQVLKGQILKEMFAKAKGQASLSLEVYSKPKNVIVTKDYKTRQLKIPISTMRVDIRGDDKVPPNSICLGKSSKDGDVWKIYLMPYVTETFVAPCWHIKVEHEKKDCNLVLSQDLSKQDVTLGGWVEIPFLQNSCPVTKGTSLVLYRPKPPQVTAQVEELKDVKRRKTSKAAENAECNRRYQETMRLSAEAIGDEWKPTKNSMMAKDDHRLIVAQYITIALPVLQKDAECVGPLEAKCLWGTKAADLWLELNTDVLHYLSVAMKMPADGGEAADAQPHDDSAPASEAAGEAAEHVVKSPKKKRIRFQPKRSPKKKAKKTHEPAQTVGEEEGDDANKESESEATAAPMHKGDKDPPPDVEAEDYETEDEAGHDEWIRKMETSPGVPTAGDDDHPESGVYQEQEEEEEVTKDEEINPADEAPEEVPPEEDADEHIDGDGQSDAADKNLYADELEEDEKDRNDLQKFVEGEHGKKVQQSHHGQEGWSQKYRNKGYNNGYKGNNKKQYGKGWHGKGWQKGKGKGKSKGYRWPKWHQDWNYNREDWGKHQWWDWDEGATKEQDAGVVLQQCKKGGYYLPKGQGYLDPDGNFHPQLGFDQPGEGLAEQGKTRIRGGAKAQQQKRKLQQESEKLEQTKHQRTMMDRLASLAEKARTFFRVPGLPEIPVGAWGWCQGSYPKIKDFQGLSSDDCRLAWDWIFPSGMIVAPILLAHAHGFDDTSGLSCENVEPLQLNPASWNAANLDCEAGTAVGLYVLSTAVSMLQTATKKEWETTTMYMARQEIKRGTNLAIVLARKTFGPDTSHIVFNYHLADPSMAGAAEYVWGMVIIGTERLQSYLQLSEGVMTCTIPDKDFEHVPPRQVERLEAHEVIFILGNGYPALRYLLVCRSDDGQSVLFRGPQWTADCIYCKKMSLKTVVIKLTGHLETRPDWDQPLIRFKAWMAASGECLKADGWLLPSSDRIYPRQIQDLAQHHIEESYMDQTLSGLPELGPALQGVNGGGDSAHASQPMQSHCRLAGKKFVSQAALAELLSELKDAPLPEATSRSSIKRARDEKDEMERTPPIQRQPWSIVLYSDEVSPGKFYTYYFSFMQYDQKGLTTEDLWFTCALLRTHKVQELQGGVSALSRVVVKLFEPLKRGFLLTFRSGHRKFLFGTMPVLVADEAALKAMWAAKGAAGTVPCIMCWNLVQQRGGLHLEDSTGRLVPHTCTDLNKILARTDEDFKTAARHLAAEKVVRTKKQVEILEQSLGINYTPKGMLFDESLDLKPISHTMYDWLHIYLVNGLFVTQVNLMLEILGRCGCRHGDATAFFTTFSGPKEQASNLKAAVQTFEKAKTKDAWKPAASEVLCIYPLFRLLVLQTSFDDAVDKVAAKSFLILCKILDLLSEGGKGKQVDPGKLEQLILQHLESFKSAHSADDMQPKFHFSIHLPALLRRHKLLVSCWCHERKHKQLKMWANQISNAGDWYEMSVLKEVSHTCMKNLHSFCPKGVHLIKPKAMTGKIIRKMALDFLGRSGQDGIKVSTQATIHGMICHTGFKRLQLAADVWAIEEVHADITHIHTMLEEQKKNLPEGHNMTSAIANQAAGVLQMLRNLTGLNHQQSMQMQRLVLAGPWTGQQKGEFADVLTSHHSTGALSSSPRRQLVESFSAYLTLEDVQKLSDPQHSLLAKIQVLADRCVSVGSVRPLEKSWKPIMAAGIAAGMTMQILERLPYLEELKRLVARGKNAKGLPEPYLTTYPHDPTDLPPALKQCFAGSTMGGVEEGNPASPEDLVYWTPKGKGMAAPRVPSKSPPDESQDTQESQPHEVNPAGVKPLKLFYTGGDETDDQPAPETSSQKPLDAIQQAGVVEDAIDRRSKAAKMKRPAAAVPESKPKRIDATKAVKKDKEPWKMDRKNLHSRTYTAAKLKGLKEGMTLEDACEKASKVDAAELKKHGYEPHPKKRWWPQQRVCKLCGVVATAARLQAVWSGGHSSAFASCVEPLRSLLRWWPQRVCKLCGAAAVVATAARLQAVWSGGHSSAFASCVEPLRSLLRTQAFQASTVQLVVDYTIGSNVNGSYFLAYFSDGKSRPLRKPASTAEIQTGWCEGHAGRWRKEHGKPVETIGIKELSQLLLMNDLLALEAGCKLPDDLALEKFQNGNDDLQQLVQEGWLWTVISSKVEEEVPSLLAVLQQAYNSEHGLVKAPNELEVALTIATFYKMQAASEKDLDKAVAQAAASSCLTCRMITKADFDKLKSKKVMPSVLDMAAIKTKFEEDIANCATQAAATSSAPTHGEAGETKGTVKSLAEASNSKAIALQSHKHIKVDKLYTLKNEPAKVWKLLELTETVAKLSHRPFFADKDELKEIKFSDLRNLKEWIKDAPQLIDEAGLATLLPCNSAALEEELGKAQAYCALVGKYQELGDMNVKVSNQHQIFAGAKFTKGKLILLPLGSLQVLTVDKVGTLTIPCFTNKKVVEKGTPLLVEPAEEQGAKKKKVAHVEPPPALPIALRILLVLAIRL</sequence>
<accession>A0A9P1BQM1</accession>
<feature type="compositionally biased region" description="Basic and acidic residues" evidence="1">
    <location>
        <begin position="1843"/>
        <end position="1853"/>
    </location>
</feature>
<feature type="compositionally biased region" description="Acidic residues" evidence="1">
    <location>
        <begin position="1156"/>
        <end position="1170"/>
    </location>
</feature>
<dbReference type="EMBL" id="CAMXCT010000291">
    <property type="protein sequence ID" value="CAI3976718.1"/>
    <property type="molecule type" value="Genomic_DNA"/>
</dbReference>
<evidence type="ECO:0000313" key="3">
    <source>
        <dbReference type="EMBL" id="CAL1130093.1"/>
    </source>
</evidence>
<dbReference type="SUPFAM" id="SSF49348">
    <property type="entry name" value="Clathrin adaptor appendage domain"/>
    <property type="match status" value="1"/>
</dbReference>
<reference evidence="2" key="1">
    <citation type="submission" date="2022-10" db="EMBL/GenBank/DDBJ databases">
        <authorList>
            <person name="Chen Y."/>
            <person name="Dougan E. K."/>
            <person name="Chan C."/>
            <person name="Rhodes N."/>
            <person name="Thang M."/>
        </authorList>
    </citation>
    <scope>NUCLEOTIDE SEQUENCE</scope>
</reference>
<keyword evidence="4" id="KW-1185">Reference proteome</keyword>
<evidence type="ECO:0000256" key="1">
    <source>
        <dbReference type="SAM" id="MobiDB-lite"/>
    </source>
</evidence>
<name>A0A9P1BQM1_9DINO</name>
<comment type="caution">
    <text evidence="2">The sequence shown here is derived from an EMBL/GenBank/DDBJ whole genome shotgun (WGS) entry which is preliminary data.</text>
</comment>
<feature type="compositionally biased region" description="Basic residues" evidence="1">
    <location>
        <begin position="1299"/>
        <end position="1325"/>
    </location>
</feature>
<protein>
    <submittedName>
        <fullName evidence="2">Uncharacterized protein</fullName>
    </submittedName>
</protein>